<reference evidence="1" key="1">
    <citation type="journal article" date="2014" name="PLoS Genet.">
        <title>The Genome of Spironucleus salmonicida Highlights a Fish Pathogen Adapted to Fluctuating Environments.</title>
        <authorList>
            <person name="Xu F."/>
            <person name="Jerlstrom-Hultqvist J."/>
            <person name="Einarsson E."/>
            <person name="Astvaldsson A."/>
            <person name="Svard S.G."/>
            <person name="Andersson J.O."/>
        </authorList>
    </citation>
    <scope>NUCLEOTIDE SEQUENCE</scope>
</reference>
<protein>
    <submittedName>
        <fullName evidence="1">Uncharacterized protein</fullName>
    </submittedName>
</protein>
<dbReference type="EMBL" id="KI545985">
    <property type="protein sequence ID" value="EST48451.1"/>
    <property type="molecule type" value="Genomic_DNA"/>
</dbReference>
<dbReference type="AlphaFoldDB" id="V6LXK9"/>
<organism evidence="1">
    <name type="scientific">Spironucleus salmonicida</name>
    <dbReference type="NCBI Taxonomy" id="348837"/>
    <lineage>
        <taxon>Eukaryota</taxon>
        <taxon>Metamonada</taxon>
        <taxon>Diplomonadida</taxon>
        <taxon>Hexamitidae</taxon>
        <taxon>Hexamitinae</taxon>
        <taxon>Spironucleus</taxon>
    </lineage>
</organism>
<accession>V6LXK9</accession>
<name>V6LXK9_9EUKA</name>
<sequence length="129" mass="14210">QVQSLGSEQSTSGEPLDCWPFSGLKTTTSSSVWPTLITLLLSKRFRAKVRESASRVYRPSRQPAKVSSVSRMNATKMDALATVLGRLSTPVPTAQLIIIAATVYALYVDIFQGFAQIYNHMWGQIRAFG</sequence>
<feature type="non-terminal residue" evidence="1">
    <location>
        <position position="1"/>
    </location>
</feature>
<evidence type="ECO:0000313" key="1">
    <source>
        <dbReference type="EMBL" id="EST48451.1"/>
    </source>
</evidence>
<proteinExistence type="predicted"/>
<gene>
    <name evidence="1" type="ORF">SS50377_ja054</name>
</gene>